<keyword evidence="11 15" id="KW-0456">Lyase</keyword>
<keyword evidence="8 15" id="KW-0862">Zinc</keyword>
<dbReference type="InterPro" id="IPR012319">
    <property type="entry name" value="FPG_cat"/>
</dbReference>
<evidence type="ECO:0000256" key="2">
    <source>
        <dbReference type="ARBA" id="ARBA00009409"/>
    </source>
</evidence>
<evidence type="ECO:0000256" key="12">
    <source>
        <dbReference type="ARBA" id="ARBA00023268"/>
    </source>
</evidence>
<evidence type="ECO:0000256" key="9">
    <source>
        <dbReference type="ARBA" id="ARBA00023125"/>
    </source>
</evidence>
<feature type="active site" description="Proton donor; for beta-elimination activity" evidence="15">
    <location>
        <position position="58"/>
    </location>
</feature>
<evidence type="ECO:0000256" key="8">
    <source>
        <dbReference type="ARBA" id="ARBA00022833"/>
    </source>
</evidence>
<keyword evidence="7 15" id="KW-0378">Hydrolase</keyword>
<dbReference type="HAMAP" id="MF_00103">
    <property type="entry name" value="Fapy_DNA_glycosyl"/>
    <property type="match status" value="1"/>
</dbReference>
<dbReference type="OrthoDB" id="9800855at2"/>
<keyword evidence="19" id="KW-1185">Reference proteome</keyword>
<dbReference type="STRING" id="69960.SAMN05421720_1163"/>
<dbReference type="SUPFAM" id="SSF57716">
    <property type="entry name" value="Glucocorticoid receptor-like (DNA-binding domain)"/>
    <property type="match status" value="1"/>
</dbReference>
<evidence type="ECO:0000256" key="15">
    <source>
        <dbReference type="HAMAP-Rule" id="MF_00103"/>
    </source>
</evidence>
<sequence>MPELPEVETVRRGLEPLLLGRRLARVVVRQPLLRWPVPAGFARALTGRRVEALDRRGKYLLIRLDDGRAVIGHLGMSGSLATRPTAAAPDPHDHVLFETDAGARLTFHDPRRFGALLLADAAGLASHPLLAHLGPEPLDEAFDGPALAARLAGKRCSIKAALLDQRVVAGLGNIYVSESLFRAGLSPRRLAGTVTGARAVRLASAIKAVLLEALESGGSTLRDHRRADGTLGYFQHAFAVYDREGLPCPGCDCDLARTGGIRRLVQNGRSTFFCAARQR</sequence>
<comment type="subunit">
    <text evidence="3 15">Monomer.</text>
</comment>
<reference evidence="18 19" key="1">
    <citation type="submission" date="2016-10" db="EMBL/GenBank/DDBJ databases">
        <authorList>
            <person name="de Groot N.N."/>
        </authorList>
    </citation>
    <scope>NUCLEOTIDE SEQUENCE [LARGE SCALE GENOMIC DNA]</scope>
    <source>
        <strain evidence="18 19">ATCC 700224</strain>
    </source>
</reference>
<comment type="cofactor">
    <cofactor evidence="15">
        <name>Zn(2+)</name>
        <dbReference type="ChEBI" id="CHEBI:29105"/>
    </cofactor>
    <text evidence="15">Binds 1 zinc ion per subunit.</text>
</comment>
<evidence type="ECO:0000313" key="19">
    <source>
        <dbReference type="Proteomes" id="UP000199412"/>
    </source>
</evidence>
<comment type="function">
    <text evidence="15">Involved in base excision repair of DNA damaged by oxidation or by mutagenic agents. Acts as DNA glycosylase that recognizes and removes damaged bases. Has a preference for oxidized purines, such as 7,8-dihydro-8-oxoguanine (8-oxoG). Has AP (apurinic/apyrimidinic) lyase activity and introduces nicks in the DNA strand. Cleaves the DNA backbone by beta-delta elimination to generate a single-strand break at the site of the removed base with both 3'- and 5'-phosphates.</text>
</comment>
<organism evidence="18 19">
    <name type="scientific">Rhodospira trueperi</name>
    <dbReference type="NCBI Taxonomy" id="69960"/>
    <lineage>
        <taxon>Bacteria</taxon>
        <taxon>Pseudomonadati</taxon>
        <taxon>Pseudomonadota</taxon>
        <taxon>Alphaproteobacteria</taxon>
        <taxon>Rhodospirillales</taxon>
        <taxon>Rhodospirillaceae</taxon>
        <taxon>Rhodospira</taxon>
    </lineage>
</organism>
<dbReference type="GO" id="GO:0008270">
    <property type="term" value="F:zinc ion binding"/>
    <property type="evidence" value="ECO:0007669"/>
    <property type="project" value="UniProtKB-UniRule"/>
</dbReference>
<feature type="active site" description="Proton donor" evidence="15">
    <location>
        <position position="3"/>
    </location>
</feature>
<dbReference type="Proteomes" id="UP000199412">
    <property type="component" value="Unassembled WGS sequence"/>
</dbReference>
<dbReference type="SMART" id="SM01232">
    <property type="entry name" value="H2TH"/>
    <property type="match status" value="1"/>
</dbReference>
<dbReference type="Gene3D" id="3.20.190.10">
    <property type="entry name" value="MutM-like, N-terminal"/>
    <property type="match status" value="1"/>
</dbReference>
<dbReference type="GO" id="GO:0003684">
    <property type="term" value="F:damaged DNA binding"/>
    <property type="evidence" value="ECO:0007669"/>
    <property type="project" value="InterPro"/>
</dbReference>
<evidence type="ECO:0000256" key="11">
    <source>
        <dbReference type="ARBA" id="ARBA00023239"/>
    </source>
</evidence>
<evidence type="ECO:0000256" key="6">
    <source>
        <dbReference type="ARBA" id="ARBA00022771"/>
    </source>
</evidence>
<feature type="domain" description="FPG-type" evidence="16">
    <location>
        <begin position="239"/>
        <end position="279"/>
    </location>
</feature>
<dbReference type="InterPro" id="IPR015886">
    <property type="entry name" value="H2TH_FPG"/>
</dbReference>
<dbReference type="NCBIfam" id="TIGR00577">
    <property type="entry name" value="fpg"/>
    <property type="match status" value="1"/>
</dbReference>
<feature type="binding site" evidence="15">
    <location>
        <position position="92"/>
    </location>
    <ligand>
        <name>DNA</name>
        <dbReference type="ChEBI" id="CHEBI:16991"/>
    </ligand>
</feature>
<dbReference type="GO" id="GO:0140078">
    <property type="term" value="F:class I DNA-(apurinic or apyrimidinic site) endonuclease activity"/>
    <property type="evidence" value="ECO:0007669"/>
    <property type="project" value="UniProtKB-EC"/>
</dbReference>
<dbReference type="EC" id="4.2.99.18" evidence="15"/>
<keyword evidence="12 15" id="KW-0511">Multifunctional enzyme</keyword>
<dbReference type="SUPFAM" id="SSF46946">
    <property type="entry name" value="S13-like H2TH domain"/>
    <property type="match status" value="1"/>
</dbReference>
<dbReference type="GO" id="GO:0034039">
    <property type="term" value="F:8-oxo-7,8-dihydroguanine DNA N-glycosylase activity"/>
    <property type="evidence" value="ECO:0007669"/>
    <property type="project" value="TreeGrafter"/>
</dbReference>
<keyword evidence="13 15" id="KW-0326">Glycosidase</keyword>
<evidence type="ECO:0000256" key="1">
    <source>
        <dbReference type="ARBA" id="ARBA00001668"/>
    </source>
</evidence>
<dbReference type="EMBL" id="FNAP01000016">
    <property type="protein sequence ID" value="SDE91714.1"/>
    <property type="molecule type" value="Genomic_DNA"/>
</dbReference>
<comment type="catalytic activity">
    <reaction evidence="1 15">
        <text>Hydrolysis of DNA containing ring-opened 7-methylguanine residues, releasing 2,6-diamino-4-hydroxy-5-(N-methyl)formamidopyrimidine.</text>
        <dbReference type="EC" id="3.2.2.23"/>
    </reaction>
</comment>
<dbReference type="Gene3D" id="1.10.8.50">
    <property type="match status" value="1"/>
</dbReference>
<keyword evidence="4 15" id="KW-0479">Metal-binding</keyword>
<dbReference type="InterPro" id="IPR020629">
    <property type="entry name" value="FPG_Glyclase"/>
</dbReference>
<dbReference type="FunFam" id="1.10.8.50:FF:000003">
    <property type="entry name" value="Formamidopyrimidine-DNA glycosylase"/>
    <property type="match status" value="1"/>
</dbReference>
<dbReference type="InterPro" id="IPR035937">
    <property type="entry name" value="FPG_N"/>
</dbReference>
<evidence type="ECO:0000256" key="3">
    <source>
        <dbReference type="ARBA" id="ARBA00011245"/>
    </source>
</evidence>
<keyword evidence="10 15" id="KW-0234">DNA repair</keyword>
<protein>
    <recommendedName>
        <fullName evidence="15">Formamidopyrimidine-DNA glycosylase</fullName>
        <shortName evidence="15">Fapy-DNA glycosylase</shortName>
        <ecNumber evidence="15">3.2.2.23</ecNumber>
    </recommendedName>
    <alternativeName>
        <fullName evidence="15">DNA-(apurinic or apyrimidinic site) lyase MutM</fullName>
        <shortName evidence="15">AP lyase MutM</shortName>
        <ecNumber evidence="15">4.2.99.18</ecNumber>
    </alternativeName>
</protein>
<evidence type="ECO:0000256" key="10">
    <source>
        <dbReference type="ARBA" id="ARBA00023204"/>
    </source>
</evidence>
<evidence type="ECO:0000259" key="16">
    <source>
        <dbReference type="PROSITE" id="PS51066"/>
    </source>
</evidence>
<dbReference type="RefSeq" id="WP_092787777.1">
    <property type="nucleotide sequence ID" value="NZ_FNAP01000016.1"/>
</dbReference>
<dbReference type="AlphaFoldDB" id="A0A1G7GUD6"/>
<feature type="binding site" evidence="15">
    <location>
        <position position="154"/>
    </location>
    <ligand>
        <name>DNA</name>
        <dbReference type="ChEBI" id="CHEBI:16991"/>
    </ligand>
</feature>
<keyword evidence="5 15" id="KW-0227">DNA damage</keyword>
<comment type="similarity">
    <text evidence="2 15">Belongs to the FPG family.</text>
</comment>
<evidence type="ECO:0000256" key="4">
    <source>
        <dbReference type="ARBA" id="ARBA00022723"/>
    </source>
</evidence>
<dbReference type="PROSITE" id="PS51068">
    <property type="entry name" value="FPG_CAT"/>
    <property type="match status" value="1"/>
</dbReference>
<dbReference type="SMART" id="SM00898">
    <property type="entry name" value="Fapy_DNA_glyco"/>
    <property type="match status" value="1"/>
</dbReference>
<feature type="binding site" evidence="15">
    <location>
        <position position="111"/>
    </location>
    <ligand>
        <name>DNA</name>
        <dbReference type="ChEBI" id="CHEBI:16991"/>
    </ligand>
</feature>
<evidence type="ECO:0000259" key="17">
    <source>
        <dbReference type="PROSITE" id="PS51068"/>
    </source>
</evidence>
<evidence type="ECO:0000313" key="18">
    <source>
        <dbReference type="EMBL" id="SDE91714.1"/>
    </source>
</evidence>
<feature type="domain" description="Formamidopyrimidine-DNA glycosylase catalytic" evidence="17">
    <location>
        <begin position="2"/>
        <end position="114"/>
    </location>
</feature>
<dbReference type="Pfam" id="PF06831">
    <property type="entry name" value="H2TH"/>
    <property type="match status" value="1"/>
</dbReference>
<evidence type="ECO:0000256" key="5">
    <source>
        <dbReference type="ARBA" id="ARBA00022763"/>
    </source>
</evidence>
<dbReference type="SUPFAM" id="SSF81624">
    <property type="entry name" value="N-terminal domain of MutM-like DNA repair proteins"/>
    <property type="match status" value="1"/>
</dbReference>
<dbReference type="Pfam" id="PF01149">
    <property type="entry name" value="Fapy_DNA_glyco"/>
    <property type="match status" value="1"/>
</dbReference>
<evidence type="ECO:0000256" key="14">
    <source>
        <dbReference type="ARBA" id="ARBA00044632"/>
    </source>
</evidence>
<proteinExistence type="inferred from homology"/>
<dbReference type="InterPro" id="IPR010979">
    <property type="entry name" value="Ribosomal_uS13-like_H2TH"/>
</dbReference>
<dbReference type="PANTHER" id="PTHR22993">
    <property type="entry name" value="FORMAMIDOPYRIMIDINE-DNA GLYCOSYLASE"/>
    <property type="match status" value="1"/>
</dbReference>
<dbReference type="GO" id="GO:0006284">
    <property type="term" value="P:base-excision repair"/>
    <property type="evidence" value="ECO:0007669"/>
    <property type="project" value="InterPro"/>
</dbReference>
<feature type="active site" description="Schiff-base intermediate with DNA" evidence="15">
    <location>
        <position position="2"/>
    </location>
</feature>
<evidence type="ECO:0000256" key="13">
    <source>
        <dbReference type="ARBA" id="ARBA00023295"/>
    </source>
</evidence>
<dbReference type="NCBIfam" id="NF002211">
    <property type="entry name" value="PRK01103.1"/>
    <property type="match status" value="1"/>
</dbReference>
<dbReference type="CDD" id="cd08966">
    <property type="entry name" value="EcFpg-like_N"/>
    <property type="match status" value="1"/>
</dbReference>
<dbReference type="FunFam" id="3.20.190.10:FF:000001">
    <property type="entry name" value="Formamidopyrimidine-DNA glycosylase"/>
    <property type="match status" value="1"/>
</dbReference>
<evidence type="ECO:0000256" key="7">
    <source>
        <dbReference type="ARBA" id="ARBA00022801"/>
    </source>
</evidence>
<dbReference type="PROSITE" id="PS51066">
    <property type="entry name" value="ZF_FPG_2"/>
    <property type="match status" value="1"/>
</dbReference>
<dbReference type="PANTHER" id="PTHR22993:SF9">
    <property type="entry name" value="FORMAMIDOPYRIMIDINE-DNA GLYCOSYLASE"/>
    <property type="match status" value="1"/>
</dbReference>
<dbReference type="EC" id="3.2.2.23" evidence="15"/>
<accession>A0A1G7GUD6</accession>
<gene>
    <name evidence="15" type="primary">mutM</name>
    <name evidence="15" type="synonym">fpg</name>
    <name evidence="18" type="ORF">SAMN05421720_1163</name>
</gene>
<keyword evidence="6 15" id="KW-0863">Zinc-finger</keyword>
<feature type="active site" description="Proton donor; for delta-elimination activity" evidence="15">
    <location>
        <position position="269"/>
    </location>
</feature>
<name>A0A1G7GUD6_9PROT</name>
<comment type="catalytic activity">
    <reaction evidence="14 15">
        <text>2'-deoxyribonucleotide-(2'-deoxyribose 5'-phosphate)-2'-deoxyribonucleotide-DNA = a 3'-end 2'-deoxyribonucleotide-(2,3-dehydro-2,3-deoxyribose 5'-phosphate)-DNA + a 5'-end 5'-phospho-2'-deoxyribonucleoside-DNA + H(+)</text>
        <dbReference type="Rhea" id="RHEA:66592"/>
        <dbReference type="Rhea" id="RHEA-COMP:13180"/>
        <dbReference type="Rhea" id="RHEA-COMP:16897"/>
        <dbReference type="Rhea" id="RHEA-COMP:17067"/>
        <dbReference type="ChEBI" id="CHEBI:15378"/>
        <dbReference type="ChEBI" id="CHEBI:136412"/>
        <dbReference type="ChEBI" id="CHEBI:157695"/>
        <dbReference type="ChEBI" id="CHEBI:167181"/>
        <dbReference type="EC" id="4.2.99.18"/>
    </reaction>
</comment>
<keyword evidence="9 15" id="KW-0238">DNA-binding</keyword>
<dbReference type="InterPro" id="IPR000214">
    <property type="entry name" value="Znf_DNA_glyclase/AP_lyase"/>
</dbReference>